<evidence type="ECO:0000256" key="3">
    <source>
        <dbReference type="ARBA" id="ARBA00018750"/>
    </source>
</evidence>
<comment type="similarity">
    <text evidence="2 7">Belongs to the CSM3 family.</text>
</comment>
<keyword evidence="4 7" id="KW-0227">DNA damage</keyword>
<evidence type="ECO:0000259" key="9">
    <source>
        <dbReference type="Pfam" id="PF07962"/>
    </source>
</evidence>
<name>A0A8D2LSP2_VARKO</name>
<accession>A0A8D2LSP2</accession>
<evidence type="ECO:0000313" key="11">
    <source>
        <dbReference type="Proteomes" id="UP000694545"/>
    </source>
</evidence>
<keyword evidence="6 7" id="KW-0131">Cell cycle</keyword>
<gene>
    <name evidence="10" type="primary">TIPIN</name>
</gene>
<dbReference type="InterPro" id="IPR012923">
    <property type="entry name" value="Csm3"/>
</dbReference>
<organism evidence="10 11">
    <name type="scientific">Varanus komodoensis</name>
    <name type="common">Komodo dragon</name>
    <dbReference type="NCBI Taxonomy" id="61221"/>
    <lineage>
        <taxon>Eukaryota</taxon>
        <taxon>Metazoa</taxon>
        <taxon>Chordata</taxon>
        <taxon>Craniata</taxon>
        <taxon>Vertebrata</taxon>
        <taxon>Euteleostomi</taxon>
        <taxon>Lepidosauria</taxon>
        <taxon>Squamata</taxon>
        <taxon>Bifurcata</taxon>
        <taxon>Unidentata</taxon>
        <taxon>Episquamata</taxon>
        <taxon>Toxicofera</taxon>
        <taxon>Anguimorpha</taxon>
        <taxon>Paleoanguimorpha</taxon>
        <taxon>Varanoidea</taxon>
        <taxon>Varanidae</taxon>
        <taxon>Varanus</taxon>
    </lineage>
</organism>
<keyword evidence="5 7" id="KW-0539">Nucleus</keyword>
<dbReference type="AlphaFoldDB" id="A0A8D2LSP2"/>
<dbReference type="GO" id="GO:0031297">
    <property type="term" value="P:replication fork processing"/>
    <property type="evidence" value="ECO:0007669"/>
    <property type="project" value="UniProtKB-UniRule"/>
</dbReference>
<reference evidence="10" key="2">
    <citation type="submission" date="2025-09" db="UniProtKB">
        <authorList>
            <consortium name="Ensembl"/>
        </authorList>
    </citation>
    <scope>IDENTIFICATION</scope>
</reference>
<dbReference type="CTD" id="54962"/>
<evidence type="ECO:0000256" key="8">
    <source>
        <dbReference type="SAM" id="MobiDB-lite"/>
    </source>
</evidence>
<evidence type="ECO:0000256" key="1">
    <source>
        <dbReference type="ARBA" id="ARBA00004123"/>
    </source>
</evidence>
<evidence type="ECO:0000256" key="5">
    <source>
        <dbReference type="ARBA" id="ARBA00023242"/>
    </source>
</evidence>
<dbReference type="GO" id="GO:0000076">
    <property type="term" value="P:DNA replication checkpoint signaling"/>
    <property type="evidence" value="ECO:0007669"/>
    <property type="project" value="UniProtKB-UniRule"/>
</dbReference>
<dbReference type="KEGG" id="vko:123030794"/>
<dbReference type="GO" id="GO:0003677">
    <property type="term" value="F:DNA binding"/>
    <property type="evidence" value="ECO:0007669"/>
    <property type="project" value="TreeGrafter"/>
</dbReference>
<dbReference type="RefSeq" id="XP_044300946.1">
    <property type="nucleotide sequence ID" value="XM_044445011.1"/>
</dbReference>
<evidence type="ECO:0000313" key="10">
    <source>
        <dbReference type="Ensembl" id="ENSVKKP00000026124.1"/>
    </source>
</evidence>
<comment type="subcellular location">
    <subcellularLocation>
        <location evidence="1 7">Nucleus</location>
    </subcellularLocation>
</comment>
<protein>
    <recommendedName>
        <fullName evidence="3 7">TIMELESS-interacting protein</fullName>
    </recommendedName>
</protein>
<keyword evidence="11" id="KW-1185">Reference proteome</keyword>
<feature type="region of interest" description="Disordered" evidence="8">
    <location>
        <begin position="22"/>
        <end position="63"/>
    </location>
</feature>
<reference evidence="10" key="1">
    <citation type="submission" date="2025-08" db="UniProtKB">
        <authorList>
            <consortium name="Ensembl"/>
        </authorList>
    </citation>
    <scope>IDENTIFICATION</scope>
</reference>
<dbReference type="RefSeq" id="XP_044300947.1">
    <property type="nucleotide sequence ID" value="XM_044445012.1"/>
</dbReference>
<comment type="function">
    <text evidence="7">Plays an important role in the control of DNA replication and the maintenance of replication fork stability.</text>
</comment>
<dbReference type="Ensembl" id="ENSVKKT00000026766.1">
    <property type="protein sequence ID" value="ENSVKKP00000026124.1"/>
    <property type="gene ID" value="ENSVKKG00000017094.1"/>
</dbReference>
<feature type="domain" description="Chromosome segregation in meiosis protein 3" evidence="9">
    <location>
        <begin position="70"/>
        <end position="150"/>
    </location>
</feature>
<dbReference type="GO" id="GO:0043111">
    <property type="term" value="P:replication fork arrest"/>
    <property type="evidence" value="ECO:0007669"/>
    <property type="project" value="TreeGrafter"/>
</dbReference>
<dbReference type="GeneID" id="123030794"/>
<dbReference type="GO" id="GO:0006974">
    <property type="term" value="P:DNA damage response"/>
    <property type="evidence" value="ECO:0007669"/>
    <property type="project" value="UniProtKB-KW"/>
</dbReference>
<proteinExistence type="inferred from homology"/>
<dbReference type="InterPro" id="IPR040038">
    <property type="entry name" value="TIPIN/Csm3/Swi3"/>
</dbReference>
<evidence type="ECO:0000256" key="2">
    <source>
        <dbReference type="ARBA" id="ARBA00006075"/>
    </source>
</evidence>
<dbReference type="GO" id="GO:0031298">
    <property type="term" value="C:replication fork protection complex"/>
    <property type="evidence" value="ECO:0007669"/>
    <property type="project" value="TreeGrafter"/>
</dbReference>
<sequence length="261" mass="29647">MINPTENSLFDLPDYEQIEDEQLLPLPPPDSPGENTEEALVNGEPEKDKLSQAKNSPVTARKTVKRSVPKLDAERLVSERGLPALQSMFDNVKFKGKGHEAADLKTLMRYMEHWAHRLFPKVQFEEFVGRVERLGNKQAVQACLKRIRLDLPISHEEFTSNEGEEDGNNGVSAATEELDFFSEIQNTRDEFHLPPNATLTEEQQQRIEKNRQLALEKRRAKTQFNSESQEHELCVSQLNEEHNTVVSQIPDDNPAADTGSC</sequence>
<dbReference type="Pfam" id="PF07962">
    <property type="entry name" value="Swi3"/>
    <property type="match status" value="1"/>
</dbReference>
<dbReference type="PANTHER" id="PTHR13220:SF11">
    <property type="entry name" value="TIMELESS-INTERACTING PROTEIN"/>
    <property type="match status" value="1"/>
</dbReference>
<dbReference type="Proteomes" id="UP000694545">
    <property type="component" value="Unplaced"/>
</dbReference>
<dbReference type="OMA" id="MNDQQDD"/>
<dbReference type="OrthoDB" id="437078at2759"/>
<evidence type="ECO:0000256" key="6">
    <source>
        <dbReference type="ARBA" id="ARBA00023306"/>
    </source>
</evidence>
<evidence type="ECO:0000256" key="4">
    <source>
        <dbReference type="ARBA" id="ARBA00022763"/>
    </source>
</evidence>
<evidence type="ECO:0000256" key="7">
    <source>
        <dbReference type="RuleBase" id="RU366049"/>
    </source>
</evidence>
<dbReference type="PANTHER" id="PTHR13220">
    <property type="entry name" value="TIMELESS INTERACTING-RELATED"/>
    <property type="match status" value="1"/>
</dbReference>